<evidence type="ECO:0000313" key="1">
    <source>
        <dbReference type="EMBL" id="SEA87068.1"/>
    </source>
</evidence>
<protein>
    <submittedName>
        <fullName evidence="1">Uncharacterized protein</fullName>
    </submittedName>
</protein>
<evidence type="ECO:0000313" key="2">
    <source>
        <dbReference type="Proteomes" id="UP000242469"/>
    </source>
</evidence>
<name>A0A1H4ER18_9GAMM</name>
<reference evidence="2" key="1">
    <citation type="submission" date="2016-10" db="EMBL/GenBank/DDBJ databases">
        <authorList>
            <person name="Varghese N."/>
            <person name="Submissions S."/>
        </authorList>
    </citation>
    <scope>NUCLEOTIDE SEQUENCE [LARGE SCALE GENOMIC DNA]</scope>
    <source>
        <strain evidence="2">DSM 11526</strain>
    </source>
</reference>
<dbReference type="Proteomes" id="UP000242469">
    <property type="component" value="Unassembled WGS sequence"/>
</dbReference>
<dbReference type="EMBL" id="FNRJ01000009">
    <property type="protein sequence ID" value="SEA87068.1"/>
    <property type="molecule type" value="Genomic_DNA"/>
</dbReference>
<dbReference type="OrthoDB" id="6120993at2"/>
<keyword evidence="2" id="KW-1185">Reference proteome</keyword>
<dbReference type="AlphaFoldDB" id="A0A1H4ER18"/>
<sequence length="124" mass="14540">MEYLLTFLISLWLVVGLVVALTYGRAPTWRPERRAVLQLMQRLQDGTARREEWELFIGIAALHDPELEEIRRRCVAVHEGDTDHSPARDGLEPYLYDREARARLALIMADLEQLIASEPYYRRF</sequence>
<proteinExistence type="predicted"/>
<gene>
    <name evidence="1" type="ORF">SAMN02745729_10912</name>
</gene>
<dbReference type="RefSeq" id="WP_091826778.1">
    <property type="nucleotide sequence ID" value="NZ_FNRJ01000009.1"/>
</dbReference>
<organism evidence="1 2">
    <name type="scientific">Marinobacterium iners DSM 11526</name>
    <dbReference type="NCBI Taxonomy" id="1122198"/>
    <lineage>
        <taxon>Bacteria</taxon>
        <taxon>Pseudomonadati</taxon>
        <taxon>Pseudomonadota</taxon>
        <taxon>Gammaproteobacteria</taxon>
        <taxon>Oceanospirillales</taxon>
        <taxon>Oceanospirillaceae</taxon>
        <taxon>Marinobacterium</taxon>
    </lineage>
</organism>
<accession>A0A1H4ER18</accession>
<dbReference type="STRING" id="1122198.SAMN02745729_10912"/>